<dbReference type="GO" id="GO:0005666">
    <property type="term" value="C:RNA polymerase III complex"/>
    <property type="evidence" value="ECO:0007669"/>
    <property type="project" value="InterPro"/>
</dbReference>
<dbReference type="PANTHER" id="PTHR15561:SF0">
    <property type="entry name" value="DNA-DIRECTED RNA POLYMERASE III SUBUNIT RPC9"/>
    <property type="match status" value="1"/>
</dbReference>
<evidence type="ECO:0000256" key="5">
    <source>
        <dbReference type="ARBA" id="ARBA00023163"/>
    </source>
</evidence>
<name>X6NQ19_RETFI</name>
<evidence type="ECO:0000313" key="9">
    <source>
        <dbReference type="Proteomes" id="UP000023152"/>
    </source>
</evidence>
<comment type="caution">
    <text evidence="8">The sequence shown here is derived from an EMBL/GenBank/DDBJ whole genome shotgun (WGS) entry which is preliminary data.</text>
</comment>
<keyword evidence="7" id="KW-0812">Transmembrane</keyword>
<organism evidence="8 9">
    <name type="scientific">Reticulomyxa filosa</name>
    <dbReference type="NCBI Taxonomy" id="46433"/>
    <lineage>
        <taxon>Eukaryota</taxon>
        <taxon>Sar</taxon>
        <taxon>Rhizaria</taxon>
        <taxon>Retaria</taxon>
        <taxon>Foraminifera</taxon>
        <taxon>Monothalamids</taxon>
        <taxon>Reticulomyxidae</taxon>
        <taxon>Reticulomyxa</taxon>
    </lineage>
</organism>
<dbReference type="GO" id="GO:0000166">
    <property type="term" value="F:nucleotide binding"/>
    <property type="evidence" value="ECO:0007669"/>
    <property type="project" value="InterPro"/>
</dbReference>
<dbReference type="AlphaFoldDB" id="X6NQ19"/>
<gene>
    <name evidence="8" type="ORF">RFI_09118</name>
</gene>
<protein>
    <recommendedName>
        <fullName evidence="3">DNA-directed RNA polymerase III subunit RPC9</fullName>
    </recommendedName>
</protein>
<keyword evidence="6" id="KW-0539">Nucleus</keyword>
<dbReference type="InterPro" id="IPR038324">
    <property type="entry name" value="Rpb4/RPC9_sf"/>
</dbReference>
<dbReference type="InterPro" id="IPR038846">
    <property type="entry name" value="RPC9"/>
</dbReference>
<proteinExistence type="inferred from homology"/>
<keyword evidence="7" id="KW-1133">Transmembrane helix</keyword>
<sequence>MCFNFEQLQSNFFTIILKITQAFLLFNIAVLTVSNRFSISKIRTLILFNKIFEDLHICFLCSEIYQLYSSSGPTQFFFDPWKCNLSFKKKTKINLVDQEKVLRVKKKKCLKSLNSHVGALTNREVLDILEFNKNTLLKSAFEPPASTKGTPAGQVSALAASVWITKEVNNYLKESPAAACQREHLKALFDALDKMPLPTHDNDTELKGTLKLSRLEKLHTANLRPINPPTVYAIINNCDSIFINEESLQRFLDVIADTLPVPLCQK</sequence>
<dbReference type="InterPro" id="IPR005574">
    <property type="entry name" value="Rpb4/RPC9"/>
</dbReference>
<keyword evidence="9" id="KW-1185">Reference proteome</keyword>
<dbReference type="OrthoDB" id="1746530at2759"/>
<evidence type="ECO:0000256" key="3">
    <source>
        <dbReference type="ARBA" id="ARBA00016672"/>
    </source>
</evidence>
<evidence type="ECO:0000256" key="4">
    <source>
        <dbReference type="ARBA" id="ARBA00022478"/>
    </source>
</evidence>
<accession>X6NQ19</accession>
<dbReference type="Proteomes" id="UP000023152">
    <property type="component" value="Unassembled WGS sequence"/>
</dbReference>
<dbReference type="Gene3D" id="1.20.1250.40">
    <property type="match status" value="1"/>
</dbReference>
<dbReference type="GO" id="GO:0006384">
    <property type="term" value="P:transcription initiation at RNA polymerase III promoter"/>
    <property type="evidence" value="ECO:0007669"/>
    <property type="project" value="InterPro"/>
</dbReference>
<feature type="non-terminal residue" evidence="8">
    <location>
        <position position="266"/>
    </location>
</feature>
<evidence type="ECO:0000256" key="6">
    <source>
        <dbReference type="ARBA" id="ARBA00023242"/>
    </source>
</evidence>
<dbReference type="SUPFAM" id="SSF47819">
    <property type="entry name" value="HRDC-like"/>
    <property type="match status" value="1"/>
</dbReference>
<keyword evidence="5" id="KW-0804">Transcription</keyword>
<dbReference type="Pfam" id="PF03874">
    <property type="entry name" value="RNA_pol_Rpb4"/>
    <property type="match status" value="1"/>
</dbReference>
<comment type="subcellular location">
    <subcellularLocation>
        <location evidence="1">Nucleus</location>
    </subcellularLocation>
</comment>
<comment type="similarity">
    <text evidence="2">Belongs to the eukaryotic RPC9 RNA polymerase subunit family.</text>
</comment>
<keyword evidence="7" id="KW-0472">Membrane</keyword>
<feature type="transmembrane region" description="Helical" evidence="7">
    <location>
        <begin position="12"/>
        <end position="33"/>
    </location>
</feature>
<evidence type="ECO:0000256" key="1">
    <source>
        <dbReference type="ARBA" id="ARBA00004123"/>
    </source>
</evidence>
<evidence type="ECO:0000256" key="2">
    <source>
        <dbReference type="ARBA" id="ARBA00006898"/>
    </source>
</evidence>
<evidence type="ECO:0000256" key="7">
    <source>
        <dbReference type="SAM" id="Phobius"/>
    </source>
</evidence>
<keyword evidence="4" id="KW-0240">DNA-directed RNA polymerase</keyword>
<dbReference type="InterPro" id="IPR010997">
    <property type="entry name" value="HRDC-like_sf"/>
</dbReference>
<dbReference type="PANTHER" id="PTHR15561">
    <property type="entry name" value="CALCITONIN GENE-RELATED PEPTIDE-RECEPTOR COMPONENT PROTEIN"/>
    <property type="match status" value="1"/>
</dbReference>
<dbReference type="EMBL" id="ASPP01006920">
    <property type="protein sequence ID" value="ETO28013.1"/>
    <property type="molecule type" value="Genomic_DNA"/>
</dbReference>
<reference evidence="8 9" key="1">
    <citation type="journal article" date="2013" name="Curr. Biol.">
        <title>The Genome of the Foraminiferan Reticulomyxa filosa.</title>
        <authorList>
            <person name="Glockner G."/>
            <person name="Hulsmann N."/>
            <person name="Schleicher M."/>
            <person name="Noegel A.A."/>
            <person name="Eichinger L."/>
            <person name="Gallinger C."/>
            <person name="Pawlowski J."/>
            <person name="Sierra R."/>
            <person name="Euteneuer U."/>
            <person name="Pillet L."/>
            <person name="Moustafa A."/>
            <person name="Platzer M."/>
            <person name="Groth M."/>
            <person name="Szafranski K."/>
            <person name="Schliwa M."/>
        </authorList>
    </citation>
    <scope>NUCLEOTIDE SEQUENCE [LARGE SCALE GENOMIC DNA]</scope>
</reference>
<evidence type="ECO:0000313" key="8">
    <source>
        <dbReference type="EMBL" id="ETO28013.1"/>
    </source>
</evidence>